<keyword evidence="3 7" id="KW-0479">Metal-binding</keyword>
<feature type="binding site" description="axial binding residue" evidence="7">
    <location>
        <position position="389"/>
    </location>
    <ligand>
        <name>heme</name>
        <dbReference type="ChEBI" id="CHEBI:30413"/>
    </ligand>
    <ligandPart>
        <name>Fe</name>
        <dbReference type="ChEBI" id="CHEBI:18248"/>
    </ligandPart>
</feature>
<proteinExistence type="inferred from homology"/>
<dbReference type="PANTHER" id="PTHR24286">
    <property type="entry name" value="CYTOCHROME P450 26"/>
    <property type="match status" value="1"/>
</dbReference>
<evidence type="ECO:0000256" key="8">
    <source>
        <dbReference type="RuleBase" id="RU000461"/>
    </source>
</evidence>
<evidence type="ECO:0000256" key="2">
    <source>
        <dbReference type="ARBA" id="ARBA00022617"/>
    </source>
</evidence>
<dbReference type="CDD" id="cd11044">
    <property type="entry name" value="CYP120A1_CYP26-like"/>
    <property type="match status" value="1"/>
</dbReference>
<keyword evidence="4 8" id="KW-0560">Oxidoreductase</keyword>
<comment type="cofactor">
    <cofactor evidence="7">
        <name>heme</name>
        <dbReference type="ChEBI" id="CHEBI:30413"/>
    </cofactor>
</comment>
<dbReference type="EMBL" id="VJXY01000015">
    <property type="protein sequence ID" value="MBD6617186.1"/>
    <property type="molecule type" value="Genomic_DNA"/>
</dbReference>
<dbReference type="PANTHER" id="PTHR24286:SF384">
    <property type="entry name" value="P450, PUTATIVE (EUROFUNG)-RELATED"/>
    <property type="match status" value="1"/>
</dbReference>
<protein>
    <submittedName>
        <fullName evidence="9">Cytochrome P450</fullName>
    </submittedName>
</protein>
<evidence type="ECO:0000313" key="10">
    <source>
        <dbReference type="Proteomes" id="UP001165986"/>
    </source>
</evidence>
<evidence type="ECO:0000256" key="1">
    <source>
        <dbReference type="ARBA" id="ARBA00010617"/>
    </source>
</evidence>
<dbReference type="GO" id="GO:0005506">
    <property type="term" value="F:iron ion binding"/>
    <property type="evidence" value="ECO:0007669"/>
    <property type="project" value="InterPro"/>
</dbReference>
<reference evidence="9" key="1">
    <citation type="submission" date="2019-07" db="EMBL/GenBank/DDBJ databases">
        <title>Toxilogical consequences of a new and cryptic species of cyanobacteria (Komarekiella delphini-convector) recovered from the epidermis of a bottlenose dolphin and 1500 ft. in the air.</title>
        <authorList>
            <person name="Brown A.O."/>
            <person name="Dvorak P."/>
            <person name="Villanueva C.D."/>
            <person name="Foss A.J."/>
            <person name="Garvey A.D."/>
            <person name="Gibson Q.A."/>
            <person name="Johansen J.R."/>
            <person name="Casamatta D.A."/>
        </authorList>
    </citation>
    <scope>NUCLEOTIDE SEQUENCE</scope>
    <source>
        <strain evidence="9">SJRDD-AB1</strain>
    </source>
</reference>
<organism evidence="9 10">
    <name type="scientific">Komarekiella delphini-convector SJRDD-AB1</name>
    <dbReference type="NCBI Taxonomy" id="2593771"/>
    <lineage>
        <taxon>Bacteria</taxon>
        <taxon>Bacillati</taxon>
        <taxon>Cyanobacteriota</taxon>
        <taxon>Cyanophyceae</taxon>
        <taxon>Nostocales</taxon>
        <taxon>Nostocaceae</taxon>
        <taxon>Komarekiella</taxon>
        <taxon>Komarekiella delphini-convector</taxon>
    </lineage>
</organism>
<dbReference type="GO" id="GO:0016705">
    <property type="term" value="F:oxidoreductase activity, acting on paired donors, with incorporation or reduction of molecular oxygen"/>
    <property type="evidence" value="ECO:0007669"/>
    <property type="project" value="InterPro"/>
</dbReference>
<evidence type="ECO:0000256" key="5">
    <source>
        <dbReference type="ARBA" id="ARBA00023004"/>
    </source>
</evidence>
<keyword evidence="5 7" id="KW-0408">Iron</keyword>
<dbReference type="SUPFAM" id="SSF48264">
    <property type="entry name" value="Cytochrome P450"/>
    <property type="match status" value="1"/>
</dbReference>
<name>A0AA40SXL8_9NOST</name>
<evidence type="ECO:0000256" key="4">
    <source>
        <dbReference type="ARBA" id="ARBA00023002"/>
    </source>
</evidence>
<dbReference type="GO" id="GO:0004497">
    <property type="term" value="F:monooxygenase activity"/>
    <property type="evidence" value="ECO:0007669"/>
    <property type="project" value="UniProtKB-KW"/>
</dbReference>
<dbReference type="PRINTS" id="PR00465">
    <property type="entry name" value="EP450IV"/>
</dbReference>
<dbReference type="InterPro" id="IPR017972">
    <property type="entry name" value="Cyt_P450_CS"/>
</dbReference>
<dbReference type="InterPro" id="IPR002403">
    <property type="entry name" value="Cyt_P450_E_grp-IV"/>
</dbReference>
<dbReference type="Gene3D" id="1.10.630.10">
    <property type="entry name" value="Cytochrome P450"/>
    <property type="match status" value="1"/>
</dbReference>
<dbReference type="Pfam" id="PF00067">
    <property type="entry name" value="p450"/>
    <property type="match status" value="1"/>
</dbReference>
<evidence type="ECO:0000256" key="3">
    <source>
        <dbReference type="ARBA" id="ARBA00022723"/>
    </source>
</evidence>
<accession>A0AA40SXL8</accession>
<evidence type="ECO:0000313" key="9">
    <source>
        <dbReference type="EMBL" id="MBD6617186.1"/>
    </source>
</evidence>
<dbReference type="Proteomes" id="UP001165986">
    <property type="component" value="Unassembled WGS sequence"/>
</dbReference>
<dbReference type="PROSITE" id="PS00086">
    <property type="entry name" value="CYTOCHROME_P450"/>
    <property type="match status" value="1"/>
</dbReference>
<evidence type="ECO:0000256" key="7">
    <source>
        <dbReference type="PIRSR" id="PIRSR602403-1"/>
    </source>
</evidence>
<dbReference type="RefSeq" id="WP_191758412.1">
    <property type="nucleotide sequence ID" value="NZ_VJXY01000015.1"/>
</dbReference>
<dbReference type="GO" id="GO:0016125">
    <property type="term" value="P:sterol metabolic process"/>
    <property type="evidence" value="ECO:0007669"/>
    <property type="project" value="TreeGrafter"/>
</dbReference>
<comment type="similarity">
    <text evidence="1 8">Belongs to the cytochrome P450 family.</text>
</comment>
<dbReference type="PRINTS" id="PR00385">
    <property type="entry name" value="P450"/>
</dbReference>
<sequence>MTTLSKERLPLPPGSLGLPIVGEMISYLRDPGRFIEQRQQRYGTIFKTHLFGQKTVVLIGAEASRFLFANEGKVLSMTNPLSFEVLLGAGSIGMKTGISHQNLRKQLAQAFQPRAIAGYVCTMAEITRSYLHKWESLGTLTWYPELKKYTLDVASKLLVGVDAGSDENLEKVYETWAQGLLSIPIRFPRSKFDRAVHAREQLLTKIDQVIHQRQQNPSSQQDVLGILLQARDEQGNHLSLEEVKDNVLGLLVAGHETLTSALTSLCLLLAQHPEVLQAARAEQEQLGFIEPLTQEHLKQMTYLDQVLKEVLRLTPPVVRSGDRKVLESCELSGYLIPKGWNVFYQIQETHQDSNVYIKPERFDPQRFAPERAEDKKFSYIPFGGGIRECLGKEFARLEMKLFAALLIREYEWKLLPGQNIERVLLPFSRPHDGLKVKFWRRCPRTSRCTSTQGN</sequence>
<keyword evidence="10" id="KW-1185">Reference proteome</keyword>
<keyword evidence="6 8" id="KW-0503">Monooxygenase</keyword>
<comment type="caution">
    <text evidence="9">The sequence shown here is derived from an EMBL/GenBank/DDBJ whole genome shotgun (WGS) entry which is preliminary data.</text>
</comment>
<dbReference type="InterPro" id="IPR036396">
    <property type="entry name" value="Cyt_P450_sf"/>
</dbReference>
<gene>
    <name evidence="9" type="ORF">FNW02_15430</name>
</gene>
<dbReference type="GO" id="GO:0020037">
    <property type="term" value="F:heme binding"/>
    <property type="evidence" value="ECO:0007669"/>
    <property type="project" value="InterPro"/>
</dbReference>
<keyword evidence="2 7" id="KW-0349">Heme</keyword>
<dbReference type="InterPro" id="IPR001128">
    <property type="entry name" value="Cyt_P450"/>
</dbReference>
<evidence type="ECO:0000256" key="6">
    <source>
        <dbReference type="ARBA" id="ARBA00023033"/>
    </source>
</evidence>
<dbReference type="AlphaFoldDB" id="A0AA40SXL8"/>